<dbReference type="Proteomes" id="UP000820669">
    <property type="component" value="Unassembled WGS sequence"/>
</dbReference>
<keyword evidence="1" id="KW-0175">Coiled coil</keyword>
<protein>
    <submittedName>
        <fullName evidence="4">ISNCY family transposase</fullName>
    </submittedName>
</protein>
<dbReference type="PANTHER" id="PTHR33803:SF3">
    <property type="entry name" value="BLL1974 PROTEIN"/>
    <property type="match status" value="1"/>
</dbReference>
<comment type="caution">
    <text evidence="4">The sequence shown here is derived from an EMBL/GenBank/DDBJ whole genome shotgun (WGS) entry which is preliminary data.</text>
</comment>
<dbReference type="PANTHER" id="PTHR33803">
    <property type="entry name" value="IS1478 TRANSPOSASE"/>
    <property type="match status" value="1"/>
</dbReference>
<organism evidence="4 5">
    <name type="scientific">Pseudonocardia acidicola</name>
    <dbReference type="NCBI Taxonomy" id="2724939"/>
    <lineage>
        <taxon>Bacteria</taxon>
        <taxon>Bacillati</taxon>
        <taxon>Actinomycetota</taxon>
        <taxon>Actinomycetes</taxon>
        <taxon>Pseudonocardiales</taxon>
        <taxon>Pseudonocardiaceae</taxon>
        <taxon>Pseudonocardia</taxon>
    </lineage>
</organism>
<proteinExistence type="predicted"/>
<dbReference type="Pfam" id="PF05598">
    <property type="entry name" value="DUF772"/>
    <property type="match status" value="1"/>
</dbReference>
<feature type="domain" description="Transposase InsH N-terminal" evidence="3">
    <location>
        <begin position="25"/>
        <end position="111"/>
    </location>
</feature>
<feature type="coiled-coil region" evidence="1">
    <location>
        <begin position="233"/>
        <end position="260"/>
    </location>
</feature>
<reference evidence="4 5" key="1">
    <citation type="submission" date="2020-04" db="EMBL/GenBank/DDBJ databases">
        <authorList>
            <person name="Klaysubun C."/>
            <person name="Duangmal K."/>
            <person name="Lipun K."/>
        </authorList>
    </citation>
    <scope>NUCLEOTIDE SEQUENCE [LARGE SCALE GENOMIC DNA]</scope>
    <source>
        <strain evidence="4 5">K10HN5</strain>
    </source>
</reference>
<sequence length="479" mass="52440">MLRTRALEVSLWEAVLPAEVLRLPEELARVDALLDDPAFFAPFVPLFDPRLGRPSTPMEVYLRLMFLKFRYRLGYESLCREVANSITWRRCCRIPLDGRVPHPTTLMKLTTRCGAAAVDGCNDALPAKAAEAKLLRTSRLRADTTVVPADVAYPTDSGLLAKAVRRIAAAGRRVQAAGGATGPGVRDRSRAAGRRAREIGAKLRLRGAQTRDEAQAVVRRITGELAGLAERAAADAELLLVNARRALRRAQAKAAELAAAGLHDAAGGRRRGRLRRAVNDLTGLLAATRRIADQTRQRLSGTTPEGAARRVSLHDADARPIAKGRLGKPVEFGYKAQVVDNDDGIVLDHTVELGNPADPPQLVPAIGRVIARTGRRPRTVTADRGYGEARVENDLHDLGVRTVVILRKGRPGKARQAHEHRRAFRRTVKWRTGSEARISTRKRGYGWDRTRLDDLEGARVWTGHGVLAHNLVKISVIAA</sequence>
<evidence type="ECO:0000259" key="2">
    <source>
        <dbReference type="Pfam" id="PF01609"/>
    </source>
</evidence>
<dbReference type="NCBIfam" id="NF033593">
    <property type="entry name" value="transpos_ISNCY_1"/>
    <property type="match status" value="1"/>
</dbReference>
<dbReference type="Pfam" id="PF01609">
    <property type="entry name" value="DDE_Tnp_1"/>
    <property type="match status" value="1"/>
</dbReference>
<dbReference type="InterPro" id="IPR002559">
    <property type="entry name" value="Transposase_11"/>
</dbReference>
<keyword evidence="5" id="KW-1185">Reference proteome</keyword>
<feature type="domain" description="Transposase IS4-like" evidence="2">
    <location>
        <begin position="316"/>
        <end position="471"/>
    </location>
</feature>
<name>A0ABX1S9K9_9PSEU</name>
<dbReference type="InterPro" id="IPR008490">
    <property type="entry name" value="Transposase_InsH_N"/>
</dbReference>
<evidence type="ECO:0000313" key="4">
    <source>
        <dbReference type="EMBL" id="NMH98255.1"/>
    </source>
</evidence>
<accession>A0ABX1S9K9</accession>
<gene>
    <name evidence="4" type="ORF">HF526_13170</name>
</gene>
<evidence type="ECO:0000259" key="3">
    <source>
        <dbReference type="Pfam" id="PF05598"/>
    </source>
</evidence>
<dbReference type="EMBL" id="JAAXLA010000020">
    <property type="protein sequence ID" value="NMH98255.1"/>
    <property type="molecule type" value="Genomic_DNA"/>
</dbReference>
<dbReference type="RefSeq" id="WP_169381730.1">
    <property type="nucleotide sequence ID" value="NZ_JAAXLA010000020.1"/>
</dbReference>
<evidence type="ECO:0000256" key="1">
    <source>
        <dbReference type="SAM" id="Coils"/>
    </source>
</evidence>
<evidence type="ECO:0000313" key="5">
    <source>
        <dbReference type="Proteomes" id="UP000820669"/>
    </source>
</evidence>